<dbReference type="Pfam" id="PF06229">
    <property type="entry name" value="FRG1"/>
    <property type="match status" value="1"/>
</dbReference>
<proteinExistence type="inferred from homology"/>
<comment type="subcellular location">
    <subcellularLocation>
        <location evidence="1">Nucleus</location>
        <location evidence="1">Nucleolus</location>
    </subcellularLocation>
</comment>
<dbReference type="InterPro" id="IPR010414">
    <property type="entry name" value="FRG1"/>
</dbReference>
<dbReference type="AlphaFoldDB" id="A0AAN7W7P4"/>
<dbReference type="GO" id="GO:0071013">
    <property type="term" value="C:catalytic step 2 spliceosome"/>
    <property type="evidence" value="ECO:0007669"/>
    <property type="project" value="TreeGrafter"/>
</dbReference>
<name>A0AAN7W7P4_9PEZI</name>
<evidence type="ECO:0000256" key="3">
    <source>
        <dbReference type="ARBA" id="ARBA00023242"/>
    </source>
</evidence>
<comment type="similarity">
    <text evidence="2">Belongs to the FRG1 family.</text>
</comment>
<dbReference type="InterPro" id="IPR008999">
    <property type="entry name" value="Actin-crosslinking"/>
</dbReference>
<protein>
    <submittedName>
        <fullName evidence="5">Uncharacterized protein</fullName>
    </submittedName>
</protein>
<reference evidence="5" key="1">
    <citation type="submission" date="2023-08" db="EMBL/GenBank/DDBJ databases">
        <title>Black Yeasts Isolated from many extreme environments.</title>
        <authorList>
            <person name="Coleine C."/>
            <person name="Stajich J.E."/>
            <person name="Selbmann L."/>
        </authorList>
    </citation>
    <scope>NUCLEOTIDE SEQUENCE</scope>
    <source>
        <strain evidence="5">CCFEE 5810</strain>
    </source>
</reference>
<dbReference type="Gene3D" id="2.80.10.50">
    <property type="match status" value="1"/>
</dbReference>
<dbReference type="PANTHER" id="PTHR12928:SF0">
    <property type="entry name" value="FSHD REGION GENE 1"/>
    <property type="match status" value="1"/>
</dbReference>
<dbReference type="EMBL" id="JAVRQU010000013">
    <property type="protein sequence ID" value="KAK5695949.1"/>
    <property type="molecule type" value="Genomic_DNA"/>
</dbReference>
<sequence length="260" mass="28634">MPKPLAFKGDKKPPKKRKRTAEDDKSKQLAPQQPEISTDDDAWLSALSPSEISGPILLVLPTTPPTSLSTDALGAVFAQKIENLVEGLPDSAEPHDVRQVWVATRVVGSEDKFTFKGSAGRYLGCDRFGVLGARSEAISPEETFTVVGVEGRFGVKTMRGTFVDCVDGEEGAAPVVRGDAEVEGEGTKLRVRMQARFKVTHQVEKAEKLYAKISRKELETEVGRSLEDDEVRKLKKARREGNYHEVMLDVKVKGKHDKFA</sequence>
<dbReference type="CDD" id="cd23339">
    <property type="entry name" value="beta-trefoil_FSCN_fungal_FRG1-like"/>
    <property type="match status" value="1"/>
</dbReference>
<dbReference type="Proteomes" id="UP001310594">
    <property type="component" value="Unassembled WGS sequence"/>
</dbReference>
<evidence type="ECO:0000256" key="1">
    <source>
        <dbReference type="ARBA" id="ARBA00004604"/>
    </source>
</evidence>
<accession>A0AAN7W7P4</accession>
<organism evidence="5 6">
    <name type="scientific">Elasticomyces elasticus</name>
    <dbReference type="NCBI Taxonomy" id="574655"/>
    <lineage>
        <taxon>Eukaryota</taxon>
        <taxon>Fungi</taxon>
        <taxon>Dikarya</taxon>
        <taxon>Ascomycota</taxon>
        <taxon>Pezizomycotina</taxon>
        <taxon>Dothideomycetes</taxon>
        <taxon>Dothideomycetidae</taxon>
        <taxon>Mycosphaerellales</taxon>
        <taxon>Teratosphaeriaceae</taxon>
        <taxon>Elasticomyces</taxon>
    </lineage>
</organism>
<dbReference type="GO" id="GO:0005730">
    <property type="term" value="C:nucleolus"/>
    <property type="evidence" value="ECO:0007669"/>
    <property type="project" value="UniProtKB-SubCell"/>
</dbReference>
<comment type="caution">
    <text evidence="5">The sequence shown here is derived from an EMBL/GenBank/DDBJ whole genome shotgun (WGS) entry which is preliminary data.</text>
</comment>
<evidence type="ECO:0000256" key="4">
    <source>
        <dbReference type="SAM" id="MobiDB-lite"/>
    </source>
</evidence>
<dbReference type="PANTHER" id="PTHR12928">
    <property type="entry name" value="FRG1 PROTEIN"/>
    <property type="match status" value="1"/>
</dbReference>
<feature type="region of interest" description="Disordered" evidence="4">
    <location>
        <begin position="1"/>
        <end position="40"/>
    </location>
</feature>
<evidence type="ECO:0000313" key="5">
    <source>
        <dbReference type="EMBL" id="KAK5695949.1"/>
    </source>
</evidence>
<keyword evidence="3" id="KW-0539">Nucleus</keyword>
<evidence type="ECO:0000256" key="2">
    <source>
        <dbReference type="ARBA" id="ARBA00010878"/>
    </source>
</evidence>
<evidence type="ECO:0000313" key="6">
    <source>
        <dbReference type="Proteomes" id="UP001310594"/>
    </source>
</evidence>
<gene>
    <name evidence="5" type="ORF">LTR97_008369</name>
</gene>
<dbReference type="SUPFAM" id="SSF50405">
    <property type="entry name" value="Actin-crosslinking proteins"/>
    <property type="match status" value="1"/>
</dbReference>
<dbReference type="GO" id="GO:0051015">
    <property type="term" value="F:actin filament binding"/>
    <property type="evidence" value="ECO:0007669"/>
    <property type="project" value="TreeGrafter"/>
</dbReference>